<dbReference type="PANTHER" id="PTHR35585">
    <property type="entry name" value="HHE DOMAIN PROTEIN (AFU_ORTHOLOGUE AFUA_4G00730)"/>
    <property type="match status" value="1"/>
</dbReference>
<dbReference type="OrthoDB" id="9983919at2759"/>
<dbReference type="VEuPathDB" id="FungiDB:ASPWEDRAFT_108292"/>
<dbReference type="STRING" id="1073089.A0A1L9RS31"/>
<dbReference type="Proteomes" id="UP000184383">
    <property type="component" value="Unassembled WGS sequence"/>
</dbReference>
<sequence length="190" mass="22251">MPRISDLIQQDHRDLVSFYNHIINSSDQDEKVRYQNRFTWELARHSISEELVLYPAFEKHVENGVAVADRDRREHQRVKEQLEAFYNMAPSSPSFLPTIKGLMKDFSRHIEEETTDVWKLEDALSEEDSKGLAESFGKTKVFVPPQWHREGPYKPPFESAIELLAAPVEHLADWLHQWPYMFTAQDHSAT</sequence>
<evidence type="ECO:0000313" key="3">
    <source>
        <dbReference type="Proteomes" id="UP000184383"/>
    </source>
</evidence>
<name>A0A1L9RS31_ASPWE</name>
<proteinExistence type="predicted"/>
<dbReference type="PANTHER" id="PTHR35585:SF3">
    <property type="entry name" value="HEMERYTHRIN-LIKE DOMAIN-CONTAINING PROTEIN"/>
    <property type="match status" value="1"/>
</dbReference>
<organism evidence="2 3">
    <name type="scientific">Aspergillus wentii DTO 134E9</name>
    <dbReference type="NCBI Taxonomy" id="1073089"/>
    <lineage>
        <taxon>Eukaryota</taxon>
        <taxon>Fungi</taxon>
        <taxon>Dikarya</taxon>
        <taxon>Ascomycota</taxon>
        <taxon>Pezizomycotina</taxon>
        <taxon>Eurotiomycetes</taxon>
        <taxon>Eurotiomycetidae</taxon>
        <taxon>Eurotiales</taxon>
        <taxon>Aspergillaceae</taxon>
        <taxon>Aspergillus</taxon>
        <taxon>Aspergillus subgen. Cremei</taxon>
    </lineage>
</organism>
<dbReference type="Pfam" id="PF01814">
    <property type="entry name" value="Hemerythrin"/>
    <property type="match status" value="1"/>
</dbReference>
<keyword evidence="3" id="KW-1185">Reference proteome</keyword>
<evidence type="ECO:0000313" key="2">
    <source>
        <dbReference type="EMBL" id="OJJ37719.1"/>
    </source>
</evidence>
<dbReference type="EMBL" id="KV878211">
    <property type="protein sequence ID" value="OJJ37719.1"/>
    <property type="molecule type" value="Genomic_DNA"/>
</dbReference>
<gene>
    <name evidence="2" type="ORF">ASPWEDRAFT_108292</name>
</gene>
<dbReference type="GeneID" id="63743817"/>
<feature type="domain" description="Hemerythrin-like" evidence="1">
    <location>
        <begin position="4"/>
        <end position="114"/>
    </location>
</feature>
<reference evidence="3" key="1">
    <citation type="journal article" date="2017" name="Genome Biol.">
        <title>Comparative genomics reveals high biological diversity and specific adaptations in the industrially and medically important fungal genus Aspergillus.</title>
        <authorList>
            <person name="de Vries R.P."/>
            <person name="Riley R."/>
            <person name="Wiebenga A."/>
            <person name="Aguilar-Osorio G."/>
            <person name="Amillis S."/>
            <person name="Uchima C.A."/>
            <person name="Anderluh G."/>
            <person name="Asadollahi M."/>
            <person name="Askin M."/>
            <person name="Barry K."/>
            <person name="Battaglia E."/>
            <person name="Bayram O."/>
            <person name="Benocci T."/>
            <person name="Braus-Stromeyer S.A."/>
            <person name="Caldana C."/>
            <person name="Canovas D."/>
            <person name="Cerqueira G.C."/>
            <person name="Chen F."/>
            <person name="Chen W."/>
            <person name="Choi C."/>
            <person name="Clum A."/>
            <person name="Dos Santos R.A."/>
            <person name="Damasio A.R."/>
            <person name="Diallinas G."/>
            <person name="Emri T."/>
            <person name="Fekete E."/>
            <person name="Flipphi M."/>
            <person name="Freyberg S."/>
            <person name="Gallo A."/>
            <person name="Gournas C."/>
            <person name="Habgood R."/>
            <person name="Hainaut M."/>
            <person name="Harispe M.L."/>
            <person name="Henrissat B."/>
            <person name="Hilden K.S."/>
            <person name="Hope R."/>
            <person name="Hossain A."/>
            <person name="Karabika E."/>
            <person name="Karaffa L."/>
            <person name="Karanyi Z."/>
            <person name="Krasevec N."/>
            <person name="Kuo A."/>
            <person name="Kusch H."/>
            <person name="LaButti K."/>
            <person name="Lagendijk E.L."/>
            <person name="Lapidus A."/>
            <person name="Levasseur A."/>
            <person name="Lindquist E."/>
            <person name="Lipzen A."/>
            <person name="Logrieco A.F."/>
            <person name="MacCabe A."/>
            <person name="Maekelae M.R."/>
            <person name="Malavazi I."/>
            <person name="Melin P."/>
            <person name="Meyer V."/>
            <person name="Mielnichuk N."/>
            <person name="Miskei M."/>
            <person name="Molnar A.P."/>
            <person name="Mule G."/>
            <person name="Ngan C.Y."/>
            <person name="Orejas M."/>
            <person name="Orosz E."/>
            <person name="Ouedraogo J.P."/>
            <person name="Overkamp K.M."/>
            <person name="Park H.-S."/>
            <person name="Perrone G."/>
            <person name="Piumi F."/>
            <person name="Punt P.J."/>
            <person name="Ram A.F."/>
            <person name="Ramon A."/>
            <person name="Rauscher S."/>
            <person name="Record E."/>
            <person name="Riano-Pachon D.M."/>
            <person name="Robert V."/>
            <person name="Roehrig J."/>
            <person name="Ruller R."/>
            <person name="Salamov A."/>
            <person name="Salih N.S."/>
            <person name="Samson R.A."/>
            <person name="Sandor E."/>
            <person name="Sanguinetti M."/>
            <person name="Schuetze T."/>
            <person name="Sepcic K."/>
            <person name="Shelest E."/>
            <person name="Sherlock G."/>
            <person name="Sophianopoulou V."/>
            <person name="Squina F.M."/>
            <person name="Sun H."/>
            <person name="Susca A."/>
            <person name="Todd R.B."/>
            <person name="Tsang A."/>
            <person name="Unkles S.E."/>
            <person name="van de Wiele N."/>
            <person name="van Rossen-Uffink D."/>
            <person name="Oliveira J.V."/>
            <person name="Vesth T.C."/>
            <person name="Visser J."/>
            <person name="Yu J.-H."/>
            <person name="Zhou M."/>
            <person name="Andersen M.R."/>
            <person name="Archer D.B."/>
            <person name="Baker S.E."/>
            <person name="Benoit I."/>
            <person name="Brakhage A.A."/>
            <person name="Braus G.H."/>
            <person name="Fischer R."/>
            <person name="Frisvad J.C."/>
            <person name="Goldman G.H."/>
            <person name="Houbraken J."/>
            <person name="Oakley B."/>
            <person name="Pocsi I."/>
            <person name="Scazzocchio C."/>
            <person name="Seiboth B."/>
            <person name="vanKuyk P.A."/>
            <person name="Wortman J."/>
            <person name="Dyer P.S."/>
            <person name="Grigoriev I.V."/>
        </authorList>
    </citation>
    <scope>NUCLEOTIDE SEQUENCE [LARGE SCALE GENOMIC DNA]</scope>
    <source>
        <strain evidence="3">DTO 134E9</strain>
    </source>
</reference>
<dbReference type="AlphaFoldDB" id="A0A1L9RS31"/>
<dbReference type="RefSeq" id="XP_040691395.1">
    <property type="nucleotide sequence ID" value="XM_040827969.1"/>
</dbReference>
<protein>
    <recommendedName>
        <fullName evidence="1">Hemerythrin-like domain-containing protein</fullName>
    </recommendedName>
</protein>
<accession>A0A1L9RS31</accession>
<dbReference type="InterPro" id="IPR012312">
    <property type="entry name" value="Hemerythrin-like"/>
</dbReference>
<evidence type="ECO:0000259" key="1">
    <source>
        <dbReference type="Pfam" id="PF01814"/>
    </source>
</evidence>
<dbReference type="Gene3D" id="1.20.120.520">
    <property type="entry name" value="nmb1532 protein domain like"/>
    <property type="match status" value="1"/>
</dbReference>